<evidence type="ECO:0000259" key="14">
    <source>
        <dbReference type="SMART" id="SM00856"/>
    </source>
</evidence>
<keyword evidence="13" id="KW-1133">Transmembrane helix</keyword>
<comment type="caution">
    <text evidence="15">The sequence shown here is derived from an EMBL/GenBank/DDBJ whole genome shotgun (WGS) entry which is preliminary data.</text>
</comment>
<dbReference type="SUPFAM" id="SSF101148">
    <property type="entry name" value="Plant invertase/pectin methylesterase inhibitor"/>
    <property type="match status" value="1"/>
</dbReference>
<dbReference type="UniPathway" id="UPA00545">
    <property type="reaction ID" value="UER00823"/>
</dbReference>
<keyword evidence="8" id="KW-0325">Glycoprotein</keyword>
<dbReference type="OrthoDB" id="2019149at2759"/>
<dbReference type="OMA" id="IPRSMIN"/>
<comment type="similarity">
    <text evidence="3">In the C-terminal section; belongs to the pectinesterase family.</text>
</comment>
<evidence type="ECO:0000313" key="15">
    <source>
        <dbReference type="EMBL" id="KAF8392671.1"/>
    </source>
</evidence>
<dbReference type="Gene3D" id="1.20.140.40">
    <property type="entry name" value="Invertase/pectin methylesterase inhibitor family protein"/>
    <property type="match status" value="1"/>
</dbReference>
<evidence type="ECO:0000256" key="3">
    <source>
        <dbReference type="ARBA" id="ARBA00007786"/>
    </source>
</evidence>
<dbReference type="AlphaFoldDB" id="A0A835D7C0"/>
<dbReference type="Proteomes" id="UP000655225">
    <property type="component" value="Unassembled WGS sequence"/>
</dbReference>
<dbReference type="FunFam" id="2.160.20.10:FF:000001">
    <property type="entry name" value="Pectinesterase"/>
    <property type="match status" value="1"/>
</dbReference>
<evidence type="ECO:0000256" key="8">
    <source>
        <dbReference type="ARBA" id="ARBA00023180"/>
    </source>
</evidence>
<dbReference type="GO" id="GO:0045490">
    <property type="term" value="P:pectin catabolic process"/>
    <property type="evidence" value="ECO:0007669"/>
    <property type="project" value="UniProtKB-UniRule"/>
</dbReference>
<dbReference type="InterPro" id="IPR011050">
    <property type="entry name" value="Pectin_lyase_fold/virulence"/>
</dbReference>
<evidence type="ECO:0000256" key="11">
    <source>
        <dbReference type="PROSITE-ProRule" id="PRU10040"/>
    </source>
</evidence>
<name>A0A835D7C0_TETSI</name>
<keyword evidence="5 12" id="KW-0378">Hydrolase</keyword>
<dbReference type="Pfam" id="PF01095">
    <property type="entry name" value="Pectinesterase"/>
    <property type="match status" value="1"/>
</dbReference>
<evidence type="ECO:0000256" key="12">
    <source>
        <dbReference type="RuleBase" id="RU000589"/>
    </source>
</evidence>
<dbReference type="Gene3D" id="2.160.20.10">
    <property type="entry name" value="Single-stranded right-handed beta-helix, Pectin lyase-like"/>
    <property type="match status" value="1"/>
</dbReference>
<comment type="pathway">
    <text evidence="1 12">Glycan metabolism; pectin degradation; 2-dehydro-3-deoxy-D-gluconate from pectin: step 1/5.</text>
</comment>
<feature type="transmembrane region" description="Helical" evidence="13">
    <location>
        <begin position="24"/>
        <end position="45"/>
    </location>
</feature>
<evidence type="ECO:0000313" key="16">
    <source>
        <dbReference type="Proteomes" id="UP000655225"/>
    </source>
</evidence>
<comment type="function">
    <text evidence="10">Acts in the modification of cell walls via demethylesterification of cell wall pectin.</text>
</comment>
<keyword evidence="13" id="KW-0472">Membrane</keyword>
<feature type="domain" description="Pectinesterase inhibitor" evidence="14">
    <location>
        <begin position="65"/>
        <end position="217"/>
    </location>
</feature>
<dbReference type="SUPFAM" id="SSF51126">
    <property type="entry name" value="Pectin lyase-like"/>
    <property type="match status" value="1"/>
</dbReference>
<accession>A0A835D7C0</accession>
<evidence type="ECO:0000256" key="4">
    <source>
        <dbReference type="ARBA" id="ARBA00013229"/>
    </source>
</evidence>
<evidence type="ECO:0000256" key="2">
    <source>
        <dbReference type="ARBA" id="ARBA00006027"/>
    </source>
</evidence>
<dbReference type="FunFam" id="1.20.140.40:FF:000001">
    <property type="entry name" value="Pectinesterase"/>
    <property type="match status" value="1"/>
</dbReference>
<keyword evidence="7" id="KW-1015">Disulfide bond</keyword>
<keyword evidence="13" id="KW-0812">Transmembrane</keyword>
<dbReference type="CDD" id="cd15798">
    <property type="entry name" value="PMEI-like_3"/>
    <property type="match status" value="1"/>
</dbReference>
<gene>
    <name evidence="15" type="ORF">HHK36_023020</name>
</gene>
<dbReference type="InterPro" id="IPR000070">
    <property type="entry name" value="Pectinesterase_cat"/>
</dbReference>
<sequence>MAFKGYGQVSRDPVGNDRKRKKRFAVIGVSSLILVAMVVAVAVGVKHGHHSSVQSGNGNSGELTSSMKAIEAICQPTDYREACVQSLSSASGNTTDPKELIKMAFKVAMNNITGAVKQSAVLQELEKDPRASQALENCRELMDYAINDLQTSFEKLGEFDISKFDELLADLKIWLSAAITYQETCLDGFENTTGNAGESMRKALKTSGELTRNSLAIVTEILSVLTTLQIPAFNRRLLSEESENSDLDNDEFPSWVTSGKRRLLAAAPAKIKPDVVVAKDGSGKYKTIGEAVNDIPMKSNRTFIIYIKAGVYEEHVLLNRSVTHVMMMGDGPMKTKITGNKNFVDGIATFKTATVAVIGAGFIARDIGFENSAGAVKHQAVALRVQSDMSIFYNCQMDGYQDTLYTHTHRQFYTGCTISGTIDFIFGDAAVIFQNCKMVVRKPLENQQCIVTAQGRKDKREPTGIVLQGCTISADPLYIPLKKTTRSFLGRPWKEYSRTIIMDTQIDDLIQPEGWLPWMGDFALNTCFYAEYKNKGPGAALTKRVKWPGIKKLTPNQVLEFTAGRFIQGDSWVKTTGVPYTSGLLPI</sequence>
<reference evidence="15 16" key="1">
    <citation type="submission" date="2020-04" db="EMBL/GenBank/DDBJ databases">
        <title>Plant Genome Project.</title>
        <authorList>
            <person name="Zhang R.-G."/>
        </authorList>
    </citation>
    <scope>NUCLEOTIDE SEQUENCE [LARGE SCALE GENOMIC DNA]</scope>
    <source>
        <strain evidence="15">YNK0</strain>
        <tissue evidence="15">Leaf</tissue>
    </source>
</reference>
<evidence type="ECO:0000256" key="9">
    <source>
        <dbReference type="ARBA" id="ARBA00047928"/>
    </source>
</evidence>
<comment type="similarity">
    <text evidence="2">In the N-terminal section; belongs to the PMEI family.</text>
</comment>
<evidence type="ECO:0000256" key="7">
    <source>
        <dbReference type="ARBA" id="ARBA00023157"/>
    </source>
</evidence>
<dbReference type="InterPro" id="IPR035513">
    <property type="entry name" value="Invertase/methylesterase_inhib"/>
</dbReference>
<organism evidence="15 16">
    <name type="scientific">Tetracentron sinense</name>
    <name type="common">Spur-leaf</name>
    <dbReference type="NCBI Taxonomy" id="13715"/>
    <lineage>
        <taxon>Eukaryota</taxon>
        <taxon>Viridiplantae</taxon>
        <taxon>Streptophyta</taxon>
        <taxon>Embryophyta</taxon>
        <taxon>Tracheophyta</taxon>
        <taxon>Spermatophyta</taxon>
        <taxon>Magnoliopsida</taxon>
        <taxon>Trochodendrales</taxon>
        <taxon>Trochodendraceae</taxon>
        <taxon>Tetracentron</taxon>
    </lineage>
</organism>
<dbReference type="GO" id="GO:0042545">
    <property type="term" value="P:cell wall modification"/>
    <property type="evidence" value="ECO:0007669"/>
    <property type="project" value="UniProtKB-UniRule"/>
</dbReference>
<dbReference type="Pfam" id="PF04043">
    <property type="entry name" value="PMEI"/>
    <property type="match status" value="1"/>
</dbReference>
<dbReference type="InterPro" id="IPR033131">
    <property type="entry name" value="Pectinesterase_Asp_AS"/>
</dbReference>
<evidence type="ECO:0000256" key="6">
    <source>
        <dbReference type="ARBA" id="ARBA00023085"/>
    </source>
</evidence>
<proteinExistence type="inferred from homology"/>
<keyword evidence="16" id="KW-1185">Reference proteome</keyword>
<comment type="catalytic activity">
    <reaction evidence="9 12">
        <text>[(1-&gt;4)-alpha-D-galacturonosyl methyl ester](n) + n H2O = [(1-&gt;4)-alpha-D-galacturonosyl](n) + n methanol + n H(+)</text>
        <dbReference type="Rhea" id="RHEA:22380"/>
        <dbReference type="Rhea" id="RHEA-COMP:14570"/>
        <dbReference type="Rhea" id="RHEA-COMP:14573"/>
        <dbReference type="ChEBI" id="CHEBI:15377"/>
        <dbReference type="ChEBI" id="CHEBI:15378"/>
        <dbReference type="ChEBI" id="CHEBI:17790"/>
        <dbReference type="ChEBI" id="CHEBI:140522"/>
        <dbReference type="ChEBI" id="CHEBI:140523"/>
        <dbReference type="EC" id="3.1.1.11"/>
    </reaction>
</comment>
<dbReference type="SMART" id="SM00856">
    <property type="entry name" value="PMEI"/>
    <property type="match status" value="1"/>
</dbReference>
<dbReference type="PANTHER" id="PTHR31707">
    <property type="entry name" value="PECTINESTERASE"/>
    <property type="match status" value="1"/>
</dbReference>
<dbReference type="EMBL" id="JABCRI010000016">
    <property type="protein sequence ID" value="KAF8392671.1"/>
    <property type="molecule type" value="Genomic_DNA"/>
</dbReference>
<dbReference type="PROSITE" id="PS00503">
    <property type="entry name" value="PECTINESTERASE_2"/>
    <property type="match status" value="1"/>
</dbReference>
<dbReference type="NCBIfam" id="TIGR01614">
    <property type="entry name" value="PME_inhib"/>
    <property type="match status" value="1"/>
</dbReference>
<dbReference type="EC" id="3.1.1.11" evidence="4 12"/>
<feature type="active site" evidence="11">
    <location>
        <position position="423"/>
    </location>
</feature>
<protein>
    <recommendedName>
        <fullName evidence="4 12">Pectinesterase</fullName>
        <ecNumber evidence="4 12">3.1.1.11</ecNumber>
    </recommendedName>
</protein>
<dbReference type="InterPro" id="IPR012334">
    <property type="entry name" value="Pectin_lyas_fold"/>
</dbReference>
<evidence type="ECO:0000256" key="5">
    <source>
        <dbReference type="ARBA" id="ARBA00022801"/>
    </source>
</evidence>
<dbReference type="GO" id="GO:0004857">
    <property type="term" value="F:enzyme inhibitor activity"/>
    <property type="evidence" value="ECO:0007669"/>
    <property type="project" value="InterPro"/>
</dbReference>
<evidence type="ECO:0000256" key="1">
    <source>
        <dbReference type="ARBA" id="ARBA00005184"/>
    </source>
</evidence>
<keyword evidence="6 12" id="KW-0063">Aspartyl esterase</keyword>
<dbReference type="InterPro" id="IPR006501">
    <property type="entry name" value="Pectinesterase_inhib_dom"/>
</dbReference>
<dbReference type="GO" id="GO:0030599">
    <property type="term" value="F:pectinesterase activity"/>
    <property type="evidence" value="ECO:0007669"/>
    <property type="project" value="UniProtKB-UniRule"/>
</dbReference>
<evidence type="ECO:0000256" key="10">
    <source>
        <dbReference type="ARBA" id="ARBA00057335"/>
    </source>
</evidence>
<evidence type="ECO:0000256" key="13">
    <source>
        <dbReference type="SAM" id="Phobius"/>
    </source>
</evidence>